<feature type="region of interest" description="Disordered" evidence="1">
    <location>
        <begin position="24"/>
        <end position="49"/>
    </location>
</feature>
<keyword evidence="4" id="KW-1185">Reference proteome</keyword>
<dbReference type="EMBL" id="JAIGNU010000001">
    <property type="protein sequence ID" value="MBX7500768.1"/>
    <property type="molecule type" value="Genomic_DNA"/>
</dbReference>
<proteinExistence type="predicted"/>
<dbReference type="Proteomes" id="UP000782554">
    <property type="component" value="Unassembled WGS sequence"/>
</dbReference>
<protein>
    <recommendedName>
        <fullName evidence="5">Transferrin-binding protein B C-lobe/N-lobe beta barrel domain-containing protein</fullName>
    </recommendedName>
</protein>
<reference evidence="3 4" key="1">
    <citation type="submission" date="2021-08" db="EMBL/GenBank/DDBJ databases">
        <title>Comparative Genomics Analysis of the Genus Qipengyuania Reveals Extensive Genetic Diversity and Metabolic Versatility, Including the Description of Fifteen Novel Species.</title>
        <authorList>
            <person name="Liu Y."/>
        </authorList>
    </citation>
    <scope>NUCLEOTIDE SEQUENCE [LARGE SCALE GENOMIC DNA]</scope>
    <source>
        <strain evidence="3 4">YG27</strain>
    </source>
</reference>
<evidence type="ECO:0000256" key="2">
    <source>
        <dbReference type="SAM" id="SignalP"/>
    </source>
</evidence>
<sequence>MHRKSILLASAAFGCLLISACGGGDSSPTPTPTPTSTATPTPTPTPTQSPVEFDFTKAFTTQVTNASYVFAYFKPTSGSETWSEGSRRDGTSEIVYAVAPESVAYDWPDPFDIPSFVAADLDSASDVLRVYRKGSDVLRMELPFTHVMRVSYEHSQSYVLDTVPGTLRSFRYALFFNPVTTTDAISTNLTYTGTAQVTGGTSGTTAAGVYFASATDLVVTASDKKITGTIRIFETVNGSQVERAALPFSATVGSSGFFSGESDDTIYGFKGRFAGTLAGPNREEAFLIFDVLDEDGAEFIGSLIAGR</sequence>
<accession>A0ABS7JSY3</accession>
<dbReference type="PROSITE" id="PS51257">
    <property type="entry name" value="PROKAR_LIPOPROTEIN"/>
    <property type="match status" value="1"/>
</dbReference>
<evidence type="ECO:0008006" key="5">
    <source>
        <dbReference type="Google" id="ProtNLM"/>
    </source>
</evidence>
<gene>
    <name evidence="3" type="ORF">K3181_04880</name>
</gene>
<comment type="caution">
    <text evidence="3">The sequence shown here is derived from an EMBL/GenBank/DDBJ whole genome shotgun (WGS) entry which is preliminary data.</text>
</comment>
<organism evidence="3 4">
    <name type="scientific">Qipengyuania mesophila</name>
    <dbReference type="NCBI Taxonomy" id="2867246"/>
    <lineage>
        <taxon>Bacteria</taxon>
        <taxon>Pseudomonadati</taxon>
        <taxon>Pseudomonadota</taxon>
        <taxon>Alphaproteobacteria</taxon>
        <taxon>Sphingomonadales</taxon>
        <taxon>Erythrobacteraceae</taxon>
        <taxon>Qipengyuania</taxon>
    </lineage>
</organism>
<dbReference type="RefSeq" id="WP_221602906.1">
    <property type="nucleotide sequence ID" value="NZ_JAIGNU010000001.1"/>
</dbReference>
<evidence type="ECO:0000256" key="1">
    <source>
        <dbReference type="SAM" id="MobiDB-lite"/>
    </source>
</evidence>
<evidence type="ECO:0000313" key="4">
    <source>
        <dbReference type="Proteomes" id="UP000782554"/>
    </source>
</evidence>
<keyword evidence="2" id="KW-0732">Signal</keyword>
<feature type="signal peptide" evidence="2">
    <location>
        <begin position="1"/>
        <end position="20"/>
    </location>
</feature>
<feature type="chain" id="PRO_5045836971" description="Transferrin-binding protein B C-lobe/N-lobe beta barrel domain-containing protein" evidence="2">
    <location>
        <begin position="21"/>
        <end position="307"/>
    </location>
</feature>
<name>A0ABS7JSY3_9SPHN</name>
<evidence type="ECO:0000313" key="3">
    <source>
        <dbReference type="EMBL" id="MBX7500768.1"/>
    </source>
</evidence>